<evidence type="ECO:0000313" key="3">
    <source>
        <dbReference type="EMBL" id="MCA9754751.1"/>
    </source>
</evidence>
<dbReference type="PROSITE" id="PS50975">
    <property type="entry name" value="ATP_GRASP"/>
    <property type="match status" value="1"/>
</dbReference>
<proteinExistence type="predicted"/>
<keyword evidence="1" id="KW-0547">Nucleotide-binding</keyword>
<reference evidence="3" key="2">
    <citation type="journal article" date="2021" name="Microbiome">
        <title>Successional dynamics and alternative stable states in a saline activated sludge microbial community over 9 years.</title>
        <authorList>
            <person name="Wang Y."/>
            <person name="Ye J."/>
            <person name="Ju F."/>
            <person name="Liu L."/>
            <person name="Boyd J.A."/>
            <person name="Deng Y."/>
            <person name="Parks D.H."/>
            <person name="Jiang X."/>
            <person name="Yin X."/>
            <person name="Woodcroft B.J."/>
            <person name="Tyson G.W."/>
            <person name="Hugenholtz P."/>
            <person name="Polz M.F."/>
            <person name="Zhang T."/>
        </authorList>
    </citation>
    <scope>NUCLEOTIDE SEQUENCE</scope>
    <source>
        <strain evidence="3">HKST-UBA02</strain>
    </source>
</reference>
<dbReference type="GO" id="GO:0046872">
    <property type="term" value="F:metal ion binding"/>
    <property type="evidence" value="ECO:0007669"/>
    <property type="project" value="InterPro"/>
</dbReference>
<evidence type="ECO:0000313" key="4">
    <source>
        <dbReference type="Proteomes" id="UP000739538"/>
    </source>
</evidence>
<dbReference type="SUPFAM" id="SSF56059">
    <property type="entry name" value="Glutathione synthetase ATP-binding domain-like"/>
    <property type="match status" value="1"/>
</dbReference>
<protein>
    <recommendedName>
        <fullName evidence="2">ATP-grasp domain-containing protein</fullName>
    </recommendedName>
</protein>
<dbReference type="InterPro" id="IPR011761">
    <property type="entry name" value="ATP-grasp"/>
</dbReference>
<dbReference type="AlphaFoldDB" id="A0A956N9A8"/>
<name>A0A956N9A8_UNCEI</name>
<feature type="non-terminal residue" evidence="3">
    <location>
        <position position="339"/>
    </location>
</feature>
<keyword evidence="1" id="KW-0067">ATP-binding</keyword>
<sequence>MPTEMRKIGLSLGADICWPLCFEQIVDRLQLDVPWNGQRVGVEVERLTIEPFDLRQGCSYDLVIDRLTHWYHVSREWIKKAVIMDGLYVFNNPWSVQSMEKQTTYCMLMHLGFPIPETWLVPPKEYEPKEDLQTTLERYARFFDLGQIGEGLGYPMFMKPYDGGGWKGVSRIDNESALRAAYEQSGKFVMHLQRAVEGWDRFVRCIGIGPQYHIVRYDPDAPLHNRYTMDPNPVNAAEAEHLRKVTHTINAMFGWDFNSCECLHSNGVWHPIDYANPCPDSQVTSLHYHFPWLVTSKIRWALFCAITQRKFNRTLDWAPYYEVAAGGGTFEEKLDGYAK</sequence>
<comment type="caution">
    <text evidence="3">The sequence shown here is derived from an EMBL/GenBank/DDBJ whole genome shotgun (WGS) entry which is preliminary data.</text>
</comment>
<dbReference type="Gene3D" id="3.30.1490.20">
    <property type="entry name" value="ATP-grasp fold, A domain"/>
    <property type="match status" value="1"/>
</dbReference>
<dbReference type="EMBL" id="JAGQHS010000008">
    <property type="protein sequence ID" value="MCA9754751.1"/>
    <property type="molecule type" value="Genomic_DNA"/>
</dbReference>
<dbReference type="Proteomes" id="UP000739538">
    <property type="component" value="Unassembled WGS sequence"/>
</dbReference>
<evidence type="ECO:0000256" key="1">
    <source>
        <dbReference type="PROSITE-ProRule" id="PRU00409"/>
    </source>
</evidence>
<feature type="domain" description="ATP-grasp" evidence="2">
    <location>
        <begin position="105"/>
        <end position="175"/>
    </location>
</feature>
<accession>A0A956N9A8</accession>
<dbReference type="GO" id="GO:0005524">
    <property type="term" value="F:ATP binding"/>
    <property type="evidence" value="ECO:0007669"/>
    <property type="project" value="UniProtKB-UniRule"/>
</dbReference>
<evidence type="ECO:0000259" key="2">
    <source>
        <dbReference type="PROSITE" id="PS50975"/>
    </source>
</evidence>
<organism evidence="3 4">
    <name type="scientific">Eiseniibacteriota bacterium</name>
    <dbReference type="NCBI Taxonomy" id="2212470"/>
    <lineage>
        <taxon>Bacteria</taxon>
        <taxon>Candidatus Eiseniibacteriota</taxon>
    </lineage>
</organism>
<gene>
    <name evidence="3" type="ORF">KDA27_03040</name>
</gene>
<dbReference type="InterPro" id="IPR013815">
    <property type="entry name" value="ATP_grasp_subdomain_1"/>
</dbReference>
<reference evidence="3" key="1">
    <citation type="submission" date="2020-04" db="EMBL/GenBank/DDBJ databases">
        <authorList>
            <person name="Zhang T."/>
        </authorList>
    </citation>
    <scope>NUCLEOTIDE SEQUENCE</scope>
    <source>
        <strain evidence="3">HKST-UBA02</strain>
    </source>
</reference>